<dbReference type="EMBL" id="FOEP01000016">
    <property type="protein sequence ID" value="SEQ91347.1"/>
    <property type="molecule type" value="Genomic_DNA"/>
</dbReference>
<dbReference type="Proteomes" id="UP000198634">
    <property type="component" value="Unassembled WGS sequence"/>
</dbReference>
<dbReference type="AlphaFoldDB" id="A0A1H9JX13"/>
<dbReference type="InterPro" id="IPR008311">
    <property type="entry name" value="UCP028101"/>
</dbReference>
<accession>A0A1H9JX13</accession>
<dbReference type="InterPro" id="IPR011044">
    <property type="entry name" value="Quino_amine_DH_bsu"/>
</dbReference>
<dbReference type="STRING" id="657014.SAMN04488092_11670"/>
<sequence length="362" mass="38439">MATRRGFIAGLIAAGLVPKRSWADAGSPSYLAAARQPDGLFSLIGLDSYGAEAFRVPLPGRGHAAAAHPTRPEAVAFARRPGTFALVIDCATGQLKARLDSAEGHHFYGHGAFSRDGSLLFTSENAYETATGMIGIWDVTAGYRRIGAFKSHGIGPHDIRLMPGAETLAVANGGIETHPDSGRAKLNLPTMRPNLSFLSFTGEVLDQVEPDPALHLNSIRHLALRGDGTVGFAMQWQGDTSMAPPLLGLRRPDGTVQYLQAPDAPHRAMERYAGSVSFCADGTLLGITSPRGGQVQVFQAETGDYAGSYWADDVCGLSDGPAGFMTTSGTGDVDAVAITTREWRVRHTDGFDNHLVRITPTL</sequence>
<keyword evidence="2" id="KW-1185">Reference proteome</keyword>
<evidence type="ECO:0000313" key="2">
    <source>
        <dbReference type="Proteomes" id="UP000198634"/>
    </source>
</evidence>
<dbReference type="Gene3D" id="2.130.10.10">
    <property type="entry name" value="YVTN repeat-like/Quinoprotein amine dehydrogenase"/>
    <property type="match status" value="1"/>
</dbReference>
<dbReference type="SUPFAM" id="SSF50969">
    <property type="entry name" value="YVTN repeat-like/Quinoprotein amine dehydrogenase"/>
    <property type="match status" value="1"/>
</dbReference>
<evidence type="ECO:0000313" key="1">
    <source>
        <dbReference type="EMBL" id="SEQ91347.1"/>
    </source>
</evidence>
<dbReference type="OrthoDB" id="5624218at2"/>
<evidence type="ECO:0008006" key="3">
    <source>
        <dbReference type="Google" id="ProtNLM"/>
    </source>
</evidence>
<dbReference type="PIRSF" id="PIRSF028101">
    <property type="entry name" value="UCP028101"/>
    <property type="match status" value="1"/>
</dbReference>
<dbReference type="InterPro" id="IPR015943">
    <property type="entry name" value="WD40/YVTN_repeat-like_dom_sf"/>
</dbReference>
<proteinExistence type="predicted"/>
<organism evidence="1 2">
    <name type="scientific">Thalassovita taeanensis</name>
    <dbReference type="NCBI Taxonomy" id="657014"/>
    <lineage>
        <taxon>Bacteria</taxon>
        <taxon>Pseudomonadati</taxon>
        <taxon>Pseudomonadota</taxon>
        <taxon>Alphaproteobacteria</taxon>
        <taxon>Rhodobacterales</taxon>
        <taxon>Roseobacteraceae</taxon>
        <taxon>Thalassovita</taxon>
    </lineage>
</organism>
<gene>
    <name evidence="1" type="ORF">SAMN04488092_11670</name>
</gene>
<dbReference type="Pfam" id="PF07433">
    <property type="entry name" value="DUF1513"/>
    <property type="match status" value="1"/>
</dbReference>
<reference evidence="1 2" key="1">
    <citation type="submission" date="2016-10" db="EMBL/GenBank/DDBJ databases">
        <authorList>
            <person name="de Groot N.N."/>
        </authorList>
    </citation>
    <scope>NUCLEOTIDE SEQUENCE [LARGE SCALE GENOMIC DNA]</scope>
    <source>
        <strain evidence="1 2">DSM 22007</strain>
    </source>
</reference>
<name>A0A1H9JX13_9RHOB</name>
<dbReference type="RefSeq" id="WP_090271014.1">
    <property type="nucleotide sequence ID" value="NZ_FOEP01000016.1"/>
</dbReference>
<protein>
    <recommendedName>
        <fullName evidence="3">Twin-arginine translocation pathway signal</fullName>
    </recommendedName>
</protein>